<organism evidence="3 4">
    <name type="scientific">Nocardia sputorum</name>
    <dbReference type="NCBI Taxonomy" id="2984338"/>
    <lineage>
        <taxon>Bacteria</taxon>
        <taxon>Bacillati</taxon>
        <taxon>Actinomycetota</taxon>
        <taxon>Actinomycetes</taxon>
        <taxon>Mycobacteriales</taxon>
        <taxon>Nocardiaceae</taxon>
        <taxon>Nocardia</taxon>
    </lineage>
</organism>
<reference evidence="3 4" key="1">
    <citation type="submission" date="2022-11" db="EMBL/GenBank/DDBJ databases">
        <title>Genome Sequencing of Nocardia sp. ON39_IFM12276 and assembly.</title>
        <authorList>
            <person name="Shimojima M."/>
            <person name="Toyokawa M."/>
            <person name="Uesaka K."/>
        </authorList>
    </citation>
    <scope>NUCLEOTIDE SEQUENCE [LARGE SCALE GENOMIC DNA]</scope>
    <source>
        <strain evidence="3 4">IFM 12276</strain>
    </source>
</reference>
<keyword evidence="2" id="KW-1133">Transmembrane helix</keyword>
<dbReference type="EMBL" id="AP026978">
    <property type="protein sequence ID" value="BDU03186.1"/>
    <property type="molecule type" value="Genomic_DNA"/>
</dbReference>
<accession>A0ABN6UFU6</accession>
<feature type="transmembrane region" description="Helical" evidence="2">
    <location>
        <begin position="69"/>
        <end position="97"/>
    </location>
</feature>
<protein>
    <submittedName>
        <fullName evidence="3">Uncharacterized protein</fullName>
    </submittedName>
</protein>
<evidence type="ECO:0000313" key="4">
    <source>
        <dbReference type="Proteomes" id="UP001317870"/>
    </source>
</evidence>
<proteinExistence type="predicted"/>
<evidence type="ECO:0000313" key="3">
    <source>
        <dbReference type="EMBL" id="BDU03186.1"/>
    </source>
</evidence>
<gene>
    <name evidence="3" type="ORF">IFM12276_62140</name>
</gene>
<evidence type="ECO:0000256" key="2">
    <source>
        <dbReference type="SAM" id="Phobius"/>
    </source>
</evidence>
<sequence length="131" mass="13972">MVHTPQPWPPHVAPASPPAGHRPVRTWDVVLAIVLYCVAAVLGSAAAYFTLFFAFASDPCGTDNCRTDYLGWAFAVSWGGTALAVVGATGMLILAAIKRWYMWYWPVLAIVLIVLSFAGGVALASQVYTGS</sequence>
<dbReference type="RefSeq" id="WP_281876354.1">
    <property type="nucleotide sequence ID" value="NZ_AP026976.1"/>
</dbReference>
<feature type="transmembrane region" description="Helical" evidence="2">
    <location>
        <begin position="103"/>
        <end position="124"/>
    </location>
</feature>
<evidence type="ECO:0000256" key="1">
    <source>
        <dbReference type="SAM" id="MobiDB-lite"/>
    </source>
</evidence>
<keyword evidence="2" id="KW-0812">Transmembrane</keyword>
<dbReference type="Proteomes" id="UP001317870">
    <property type="component" value="Chromosome"/>
</dbReference>
<name>A0ABN6UFU6_9NOCA</name>
<feature type="region of interest" description="Disordered" evidence="1">
    <location>
        <begin position="1"/>
        <end position="20"/>
    </location>
</feature>
<keyword evidence="2" id="KW-0472">Membrane</keyword>
<feature type="compositionally biased region" description="Pro residues" evidence="1">
    <location>
        <begin position="1"/>
        <end position="17"/>
    </location>
</feature>
<feature type="transmembrane region" description="Helical" evidence="2">
    <location>
        <begin position="29"/>
        <end position="57"/>
    </location>
</feature>
<keyword evidence="4" id="KW-1185">Reference proteome</keyword>